<dbReference type="Pfam" id="PF13630">
    <property type="entry name" value="SdpI"/>
    <property type="match status" value="1"/>
</dbReference>
<keyword evidence="1" id="KW-0812">Transmembrane</keyword>
<protein>
    <submittedName>
        <fullName evidence="2">SdpI/YhfL family protein</fullName>
    </submittedName>
</protein>
<evidence type="ECO:0000313" key="2">
    <source>
        <dbReference type="EMBL" id="PSL00360.1"/>
    </source>
</evidence>
<dbReference type="EMBL" id="PYGE01000016">
    <property type="protein sequence ID" value="PSL00360.1"/>
    <property type="molecule type" value="Genomic_DNA"/>
</dbReference>
<keyword evidence="3" id="KW-1185">Reference proteome</keyword>
<evidence type="ECO:0000313" key="3">
    <source>
        <dbReference type="Proteomes" id="UP000243528"/>
    </source>
</evidence>
<comment type="caution">
    <text evidence="2">The sequence shown here is derived from an EMBL/GenBank/DDBJ whole genome shotgun (WGS) entry which is preliminary data.</text>
</comment>
<sequence length="128" mass="12724">MVGGFVVFAVGLLGLAVVLHSVNRAIVGGNLERNAAVGVRTKVTKSSDVAWHAGHLAAAPSLLAAARTGYVAGAATAVAALVPALTGRPYPALLVIPCCATVTLVVLLLIGTRKANEAGRDAADDSGS</sequence>
<name>A0A2P8DT17_9ACTN</name>
<dbReference type="AlphaFoldDB" id="A0A2P8DT17"/>
<evidence type="ECO:0000256" key="1">
    <source>
        <dbReference type="SAM" id="Phobius"/>
    </source>
</evidence>
<feature type="transmembrane region" description="Helical" evidence="1">
    <location>
        <begin position="90"/>
        <end position="110"/>
    </location>
</feature>
<accession>A0A2P8DT17</accession>
<reference evidence="2 3" key="1">
    <citation type="submission" date="2018-03" db="EMBL/GenBank/DDBJ databases">
        <title>Genomic Encyclopedia of Archaeal and Bacterial Type Strains, Phase II (KMG-II): from individual species to whole genera.</title>
        <authorList>
            <person name="Goeker M."/>
        </authorList>
    </citation>
    <scope>NUCLEOTIDE SEQUENCE [LARGE SCALE GENOMIC DNA]</scope>
    <source>
        <strain evidence="2 3">DSM 45211</strain>
    </source>
</reference>
<organism evidence="2 3">
    <name type="scientific">Haloactinopolyspora alba</name>
    <dbReference type="NCBI Taxonomy" id="648780"/>
    <lineage>
        <taxon>Bacteria</taxon>
        <taxon>Bacillati</taxon>
        <taxon>Actinomycetota</taxon>
        <taxon>Actinomycetes</taxon>
        <taxon>Jiangellales</taxon>
        <taxon>Jiangellaceae</taxon>
        <taxon>Haloactinopolyspora</taxon>
    </lineage>
</organism>
<keyword evidence="1" id="KW-0472">Membrane</keyword>
<keyword evidence="1" id="KW-1133">Transmembrane helix</keyword>
<gene>
    <name evidence="2" type="ORF">CLV30_11620</name>
</gene>
<dbReference type="InterPro" id="IPR025962">
    <property type="entry name" value="SdpI/YhfL"/>
</dbReference>
<dbReference type="Proteomes" id="UP000243528">
    <property type="component" value="Unassembled WGS sequence"/>
</dbReference>
<proteinExistence type="predicted"/>